<feature type="compositionally biased region" description="Pro residues" evidence="1">
    <location>
        <begin position="263"/>
        <end position="288"/>
    </location>
</feature>
<evidence type="ECO:0000256" key="1">
    <source>
        <dbReference type="SAM" id="MobiDB-lite"/>
    </source>
</evidence>
<dbReference type="GO" id="GO:0008237">
    <property type="term" value="F:metallopeptidase activity"/>
    <property type="evidence" value="ECO:0007669"/>
    <property type="project" value="TreeGrafter"/>
</dbReference>
<dbReference type="GO" id="GO:0006281">
    <property type="term" value="P:DNA repair"/>
    <property type="evidence" value="ECO:0007669"/>
    <property type="project" value="TreeGrafter"/>
</dbReference>
<dbReference type="AlphaFoldDB" id="A0A5N5X2C8"/>
<feature type="region of interest" description="Disordered" evidence="1">
    <location>
        <begin position="200"/>
        <end position="228"/>
    </location>
</feature>
<dbReference type="InterPro" id="IPR053000">
    <property type="entry name" value="WSS1-like_metalloprotease"/>
</dbReference>
<dbReference type="OrthoDB" id="261960at2759"/>
<dbReference type="Proteomes" id="UP000326565">
    <property type="component" value="Unassembled WGS sequence"/>
</dbReference>
<dbReference type="PANTHER" id="PTHR46622">
    <property type="entry name" value="DNA-DEPENDENT METALLOPROTEASE WSS1"/>
    <property type="match status" value="1"/>
</dbReference>
<dbReference type="Pfam" id="PF08325">
    <property type="entry name" value="WLM"/>
    <property type="match status" value="1"/>
</dbReference>
<dbReference type="PANTHER" id="PTHR46622:SF1">
    <property type="entry name" value="DNA-DEPENDENT METALLOPROTEASE WSS1"/>
    <property type="match status" value="1"/>
</dbReference>
<dbReference type="PROSITE" id="PS51397">
    <property type="entry name" value="WLM"/>
    <property type="match status" value="1"/>
</dbReference>
<keyword evidence="4" id="KW-1185">Reference proteome</keyword>
<dbReference type="InterPro" id="IPR013536">
    <property type="entry name" value="WLM_dom"/>
</dbReference>
<dbReference type="EMBL" id="ML732214">
    <property type="protein sequence ID" value="KAB8074167.1"/>
    <property type="molecule type" value="Genomic_DNA"/>
</dbReference>
<feature type="non-terminal residue" evidence="3">
    <location>
        <position position="288"/>
    </location>
</feature>
<evidence type="ECO:0000259" key="2">
    <source>
        <dbReference type="PROSITE" id="PS51397"/>
    </source>
</evidence>
<accession>A0A5N5X2C8</accession>
<reference evidence="3 4" key="1">
    <citation type="submission" date="2019-04" db="EMBL/GenBank/DDBJ databases">
        <title>Friends and foes A comparative genomics study of 23 Aspergillus species from section Flavi.</title>
        <authorList>
            <consortium name="DOE Joint Genome Institute"/>
            <person name="Kjaerbolling I."/>
            <person name="Vesth T."/>
            <person name="Frisvad J.C."/>
            <person name="Nybo J.L."/>
            <person name="Theobald S."/>
            <person name="Kildgaard S."/>
            <person name="Isbrandt T."/>
            <person name="Kuo A."/>
            <person name="Sato A."/>
            <person name="Lyhne E.K."/>
            <person name="Kogle M.E."/>
            <person name="Wiebenga A."/>
            <person name="Kun R.S."/>
            <person name="Lubbers R.J."/>
            <person name="Makela M.R."/>
            <person name="Barry K."/>
            <person name="Chovatia M."/>
            <person name="Clum A."/>
            <person name="Daum C."/>
            <person name="Haridas S."/>
            <person name="He G."/>
            <person name="LaButti K."/>
            <person name="Lipzen A."/>
            <person name="Mondo S."/>
            <person name="Riley R."/>
            <person name="Salamov A."/>
            <person name="Simmons B.A."/>
            <person name="Magnuson J.K."/>
            <person name="Henrissat B."/>
            <person name="Mortensen U.H."/>
            <person name="Larsen T.O."/>
            <person name="Devries R.P."/>
            <person name="Grigoriev I.V."/>
            <person name="Machida M."/>
            <person name="Baker S.E."/>
            <person name="Andersen M.R."/>
        </authorList>
    </citation>
    <scope>NUCLEOTIDE SEQUENCE [LARGE SCALE GENOMIC DNA]</scope>
    <source>
        <strain evidence="3 4">CBS 151.66</strain>
    </source>
</reference>
<evidence type="ECO:0000313" key="3">
    <source>
        <dbReference type="EMBL" id="KAB8074167.1"/>
    </source>
</evidence>
<protein>
    <submittedName>
        <fullName evidence="3">WLM domain-containing protein</fullName>
    </submittedName>
</protein>
<feature type="domain" description="WLM" evidence="2">
    <location>
        <begin position="1"/>
        <end position="195"/>
    </location>
</feature>
<evidence type="ECO:0000313" key="4">
    <source>
        <dbReference type="Proteomes" id="UP000326565"/>
    </source>
</evidence>
<sequence>MREIDSLVFEYQHDKHRTRESEALLMLKKIASLVKPIMRRRDWKVGTLSEFYPHQRNLLGLNINGGQKICLRLRYPSDACQFLPLEQVVDTMLHELAHIVHGPHNREFHALWNQLRDEHEELVMKGYTGEGFLSEGKRLGGRRMPIHEARRQARAAAERRRVLSAGSGQRLGGAPVLRGTDMRRVIADAAQRRIDVTEGCASGAENSNELAEEASRNGFRTKAEEDDANEQAIMQAYIDLIEQEERERYGPSYIPPCQGNPAGPRPTLSPPVPESTRPTAPPQPQESI</sequence>
<gene>
    <name evidence="3" type="ORF">BDV29DRAFT_174094</name>
</gene>
<dbReference type="GO" id="GO:0005634">
    <property type="term" value="C:nucleus"/>
    <property type="evidence" value="ECO:0007669"/>
    <property type="project" value="TreeGrafter"/>
</dbReference>
<organism evidence="3 4">
    <name type="scientific">Aspergillus leporis</name>
    <dbReference type="NCBI Taxonomy" id="41062"/>
    <lineage>
        <taxon>Eukaryota</taxon>
        <taxon>Fungi</taxon>
        <taxon>Dikarya</taxon>
        <taxon>Ascomycota</taxon>
        <taxon>Pezizomycotina</taxon>
        <taxon>Eurotiomycetes</taxon>
        <taxon>Eurotiomycetidae</taxon>
        <taxon>Eurotiales</taxon>
        <taxon>Aspergillaceae</taxon>
        <taxon>Aspergillus</taxon>
        <taxon>Aspergillus subgen. Circumdati</taxon>
    </lineage>
</organism>
<name>A0A5N5X2C8_9EURO</name>
<feature type="region of interest" description="Disordered" evidence="1">
    <location>
        <begin position="244"/>
        <end position="288"/>
    </location>
</feature>
<proteinExistence type="predicted"/>